<comment type="caution">
    <text evidence="4">The sequence shown here is derived from an EMBL/GenBank/DDBJ whole genome shotgun (WGS) entry which is preliminary data.</text>
</comment>
<dbReference type="InterPro" id="IPR036388">
    <property type="entry name" value="WH-like_DNA-bd_sf"/>
</dbReference>
<feature type="region of interest" description="Disordered" evidence="1">
    <location>
        <begin position="102"/>
        <end position="135"/>
    </location>
</feature>
<evidence type="ECO:0000256" key="1">
    <source>
        <dbReference type="SAM" id="MobiDB-lite"/>
    </source>
</evidence>
<dbReference type="Pfam" id="PF12802">
    <property type="entry name" value="MarR_2"/>
    <property type="match status" value="1"/>
</dbReference>
<dbReference type="SUPFAM" id="SSF46785">
    <property type="entry name" value="Winged helix' DNA-binding domain"/>
    <property type="match status" value="1"/>
</dbReference>
<proteinExistence type="predicted"/>
<dbReference type="InterPro" id="IPR000835">
    <property type="entry name" value="HTH_MarR-typ"/>
</dbReference>
<dbReference type="RefSeq" id="WP_250593626.1">
    <property type="nucleotide sequence ID" value="NZ_JAKRVY010000001.1"/>
</dbReference>
<evidence type="ECO:0000313" key="4">
    <source>
        <dbReference type="EMBL" id="MCL9812091.1"/>
    </source>
</evidence>
<evidence type="ECO:0000313" key="5">
    <source>
        <dbReference type="Proteomes" id="UP001202674"/>
    </source>
</evidence>
<feature type="transmembrane region" description="Helical" evidence="2">
    <location>
        <begin position="54"/>
        <end position="74"/>
    </location>
</feature>
<dbReference type="EMBL" id="JAKRVY010000001">
    <property type="protein sequence ID" value="MCL9812091.1"/>
    <property type="molecule type" value="Genomic_DNA"/>
</dbReference>
<protein>
    <submittedName>
        <fullName evidence="4">MarR family transcriptional regulator</fullName>
    </submittedName>
</protein>
<feature type="domain" description="HTH marR-type" evidence="3">
    <location>
        <begin position="143"/>
        <end position="189"/>
    </location>
</feature>
<dbReference type="Proteomes" id="UP001202674">
    <property type="component" value="Unassembled WGS sequence"/>
</dbReference>
<organism evidence="4 5">
    <name type="scientific">Natranaeroarchaeum aerophilus</name>
    <dbReference type="NCBI Taxonomy" id="2917711"/>
    <lineage>
        <taxon>Archaea</taxon>
        <taxon>Methanobacteriati</taxon>
        <taxon>Methanobacteriota</taxon>
        <taxon>Stenosarchaea group</taxon>
        <taxon>Halobacteria</taxon>
        <taxon>Halobacteriales</taxon>
        <taxon>Natronoarchaeaceae</taxon>
        <taxon>Natranaeroarchaeum</taxon>
    </lineage>
</organism>
<keyword evidence="2" id="KW-0812">Transmembrane</keyword>
<accession>A0AAE3FN63</accession>
<gene>
    <name evidence="4" type="ORF">AArcSt11_00300</name>
</gene>
<feature type="transmembrane region" description="Helical" evidence="2">
    <location>
        <begin position="7"/>
        <end position="29"/>
    </location>
</feature>
<dbReference type="InterPro" id="IPR011991">
    <property type="entry name" value="ArsR-like_HTH"/>
</dbReference>
<keyword evidence="2" id="KW-0472">Membrane</keyword>
<evidence type="ECO:0000256" key="2">
    <source>
        <dbReference type="SAM" id="Phobius"/>
    </source>
</evidence>
<name>A0AAE3FN63_9EURY</name>
<dbReference type="InterPro" id="IPR036390">
    <property type="entry name" value="WH_DNA-bd_sf"/>
</dbReference>
<dbReference type="GO" id="GO:0003700">
    <property type="term" value="F:DNA-binding transcription factor activity"/>
    <property type="evidence" value="ECO:0007669"/>
    <property type="project" value="InterPro"/>
</dbReference>
<evidence type="ECO:0000259" key="3">
    <source>
        <dbReference type="Pfam" id="PF12802"/>
    </source>
</evidence>
<keyword evidence="2" id="KW-1133">Transmembrane helix</keyword>
<dbReference type="Gene3D" id="1.10.10.10">
    <property type="entry name" value="Winged helix-like DNA-binding domain superfamily/Winged helix DNA-binding domain"/>
    <property type="match status" value="1"/>
</dbReference>
<dbReference type="AlphaFoldDB" id="A0AAE3FN63"/>
<keyword evidence="5" id="KW-1185">Reference proteome</keyword>
<dbReference type="CDD" id="cd00090">
    <property type="entry name" value="HTH_ARSR"/>
    <property type="match status" value="1"/>
</dbReference>
<reference evidence="4 5" key="1">
    <citation type="journal article" date="2022" name="Syst. Appl. Microbiol.">
        <title>Natronocalculus amylovorans gen. nov., sp. nov., and Natranaeroarchaeum aerophilus sp. nov., dominant culturable amylolytic natronoarchaea from hypersaline soda lakes in southwestern Siberia.</title>
        <authorList>
            <person name="Sorokin D.Y."/>
            <person name="Elcheninov A.G."/>
            <person name="Khizhniak T.V."/>
            <person name="Koenen M."/>
            <person name="Bale N.J."/>
            <person name="Damste J.S.S."/>
            <person name="Kublanov I.V."/>
        </authorList>
    </citation>
    <scope>NUCLEOTIDE SEQUENCE [LARGE SCALE GENOMIC DNA]</scope>
    <source>
        <strain evidence="4 5">AArc-St1-1</strain>
    </source>
</reference>
<sequence>MNARQADYVALALVGTVFVLGLAFTWQSYQQWLALGEMGGHMGGATAMHGTHPLWYLLGTVVAVALAGGGYLAVRDQFVADDATGTTSAVMADDPVAADAGVDSAADTAGDGGTGDTVESSDADEPDRPSRPLLDVLPEDERRILQPVVDSPGLTQIELRDRADFSKSKVSQTVSDLEQRGLLYREPQGRTYRVYPSDELDEP</sequence>